<dbReference type="Proteomes" id="UP000183635">
    <property type="component" value="Unassembled WGS sequence"/>
</dbReference>
<proteinExistence type="predicted"/>
<accession>A0A1I3FJS0</accession>
<dbReference type="AlphaFoldDB" id="A0A1I3FJS0"/>
<sequence>MTARKWLKHYYCAQYVPISPRGILIRLLVLHGSYVRYSAPLQRFIVYRIDPKTKHGDWIVVDADRIVNLLLSIARDLPKELETFERPNPEDEIRLRMFGKAYTANRSIAVEGVGRLRDHLATNIIRTKTLPQDDAVSARKLVSKMPAPELVWV</sequence>
<keyword evidence="2" id="KW-1185">Reference proteome</keyword>
<reference evidence="1 2" key="1">
    <citation type="submission" date="2016-10" db="EMBL/GenBank/DDBJ databases">
        <authorList>
            <person name="de Groot N.N."/>
        </authorList>
    </citation>
    <scope>NUCLEOTIDE SEQUENCE [LARGE SCALE GENOMIC DNA]</scope>
    <source>
        <strain evidence="1 2">DSM 8537</strain>
    </source>
</reference>
<dbReference type="EMBL" id="FOPU01000080">
    <property type="protein sequence ID" value="SFI11508.1"/>
    <property type="molecule type" value="Genomic_DNA"/>
</dbReference>
<gene>
    <name evidence="1" type="ORF">SAMN04488021_1801</name>
</gene>
<name>A0A1I3FJS0_9RHOB</name>
<protein>
    <submittedName>
        <fullName evidence="1">Uncharacterized protein</fullName>
    </submittedName>
</protein>
<organism evidence="1 2">
    <name type="scientific">Paracoccus aminovorans</name>
    <dbReference type="NCBI Taxonomy" id="34004"/>
    <lineage>
        <taxon>Bacteria</taxon>
        <taxon>Pseudomonadati</taxon>
        <taxon>Pseudomonadota</taxon>
        <taxon>Alphaproteobacteria</taxon>
        <taxon>Rhodobacterales</taxon>
        <taxon>Paracoccaceae</taxon>
        <taxon>Paracoccus</taxon>
    </lineage>
</organism>
<evidence type="ECO:0000313" key="2">
    <source>
        <dbReference type="Proteomes" id="UP000183635"/>
    </source>
</evidence>
<evidence type="ECO:0000313" key="1">
    <source>
        <dbReference type="EMBL" id="SFI11508.1"/>
    </source>
</evidence>